<feature type="transmembrane region" description="Helical" evidence="2">
    <location>
        <begin position="353"/>
        <end position="371"/>
    </location>
</feature>
<evidence type="ECO:0000256" key="1">
    <source>
        <dbReference type="SAM" id="MobiDB-lite"/>
    </source>
</evidence>
<dbReference type="OMA" id="PWPESAM"/>
<dbReference type="KEGG" id="maw:19249651"/>
<dbReference type="HOGENOM" id="CLU_043164_2_0_1"/>
<keyword evidence="2" id="KW-0812">Transmembrane</keyword>
<proteinExistence type="predicted"/>
<reference evidence="3 4" key="1">
    <citation type="journal article" date="2011" name="PLoS Genet.">
        <title>Genome sequencing and comparative transcriptomics of the model entomopathogenic fungi Metarhizium anisopliae and M. acridum.</title>
        <authorList>
            <person name="Gao Q."/>
            <person name="Jin K."/>
            <person name="Ying S.H."/>
            <person name="Zhang Y."/>
            <person name="Xiao G."/>
            <person name="Shang Y."/>
            <person name="Duan Z."/>
            <person name="Hu X."/>
            <person name="Xie X.Q."/>
            <person name="Zhou G."/>
            <person name="Peng G."/>
            <person name="Luo Z."/>
            <person name="Huang W."/>
            <person name="Wang B."/>
            <person name="Fang W."/>
            <person name="Wang S."/>
            <person name="Zhong Y."/>
            <person name="Ma L.J."/>
            <person name="St Leger R.J."/>
            <person name="Zhao G.P."/>
            <person name="Pei Y."/>
            <person name="Feng M.G."/>
            <person name="Xia Y."/>
            <person name="Wang C."/>
        </authorList>
    </citation>
    <scope>NUCLEOTIDE SEQUENCE [LARGE SCALE GENOMIC DNA]</scope>
    <source>
        <strain evidence="3 4">CQMa 102</strain>
    </source>
</reference>
<dbReference type="GO" id="GO:0005789">
    <property type="term" value="C:endoplasmic reticulum membrane"/>
    <property type="evidence" value="ECO:0007669"/>
    <property type="project" value="InterPro"/>
</dbReference>
<evidence type="ECO:0008006" key="5">
    <source>
        <dbReference type="Google" id="ProtNLM"/>
    </source>
</evidence>
<dbReference type="eggNOG" id="ENOG502QTWB">
    <property type="taxonomic scope" value="Eukaryota"/>
</dbReference>
<evidence type="ECO:0000313" key="3">
    <source>
        <dbReference type="EMBL" id="EFY88575.1"/>
    </source>
</evidence>
<organism evidence="4">
    <name type="scientific">Metarhizium acridum (strain CQMa 102)</name>
    <dbReference type="NCBI Taxonomy" id="655827"/>
    <lineage>
        <taxon>Eukaryota</taxon>
        <taxon>Fungi</taxon>
        <taxon>Dikarya</taxon>
        <taxon>Ascomycota</taxon>
        <taxon>Pezizomycotina</taxon>
        <taxon>Sordariomycetes</taxon>
        <taxon>Hypocreomycetidae</taxon>
        <taxon>Hypocreales</taxon>
        <taxon>Clavicipitaceae</taxon>
        <taxon>Metarhizium</taxon>
    </lineage>
</organism>
<keyword evidence="4" id="KW-1185">Reference proteome</keyword>
<sequence length="442" mass="48497">MTLDFPRAWISPSPKPWMIHTGLHFSTVIQLGSPSAIISWALPTKLDSPKSPYPPPSDQMAGPGQAISAFSALRRASIPHRRASSTSKFQQSSSKVRLQRSTNHNPVPADRFNQKLDCFPPWPESAMAMARPHHRAASTASSSPTDHPPPNIASSTSMHVPIAAAGASHRNSSNSNHKRSHTHTHSLNRHSDPSSSSSSSPPPVHPSLLQPRVAVVLNVPPPWHPWLFALRLCSILPALWWGLPCALQLLLRLLPGPDRILVVRPNRACTTGPCNGGDDAVPFALTEGALATIWCFACGYLSFFFTDCLMSRWLIHYTPQATIVRLLTINAVNAYLTMTVLSCAGGFQDPRLMLPGWIGIATTLTVCYHITHQKINIRKETSTSINVFSIASYISMVTLLVHMHSFQPDYPAMPLIGHVKELWNDGYGMLVQIKGSIERAEL</sequence>
<dbReference type="PANTHER" id="PTHR28147:SF1">
    <property type="entry name" value="N-GLYCOSYLATION PROTEIN EOS1"/>
    <property type="match status" value="1"/>
</dbReference>
<protein>
    <recommendedName>
        <fullName evidence="5">N-glycosylation protein EOS1</fullName>
    </recommendedName>
</protein>
<evidence type="ECO:0000313" key="4">
    <source>
        <dbReference type="Proteomes" id="UP000002499"/>
    </source>
</evidence>
<name>E9E642_METAQ</name>
<dbReference type="InParanoid" id="E9E642"/>
<feature type="compositionally biased region" description="Low complexity" evidence="1">
    <location>
        <begin position="84"/>
        <end position="95"/>
    </location>
</feature>
<keyword evidence="2" id="KW-1133">Transmembrane helix</keyword>
<dbReference type="GO" id="GO:0006487">
    <property type="term" value="P:protein N-linked glycosylation"/>
    <property type="evidence" value="ECO:0007669"/>
    <property type="project" value="TreeGrafter"/>
</dbReference>
<gene>
    <name evidence="3" type="ORF">MAC_05340</name>
</gene>
<feature type="compositionally biased region" description="Basic residues" evidence="1">
    <location>
        <begin position="176"/>
        <end position="188"/>
    </location>
</feature>
<keyword evidence="2" id="KW-0472">Membrane</keyword>
<dbReference type="GO" id="GO:0034599">
    <property type="term" value="P:cellular response to oxidative stress"/>
    <property type="evidence" value="ECO:0007669"/>
    <property type="project" value="InterPro"/>
</dbReference>
<feature type="transmembrane region" description="Helical" evidence="2">
    <location>
        <begin position="291"/>
        <end position="315"/>
    </location>
</feature>
<feature type="region of interest" description="Disordered" evidence="1">
    <location>
        <begin position="79"/>
        <end position="112"/>
    </location>
</feature>
<dbReference type="GeneID" id="19249651"/>
<evidence type="ECO:0000256" key="2">
    <source>
        <dbReference type="SAM" id="Phobius"/>
    </source>
</evidence>
<dbReference type="Proteomes" id="UP000002499">
    <property type="component" value="Unassembled WGS sequence"/>
</dbReference>
<dbReference type="Pfam" id="PF12326">
    <property type="entry name" value="EOS1"/>
    <property type="match status" value="1"/>
</dbReference>
<accession>E9E642</accession>
<dbReference type="AlphaFoldDB" id="E9E642"/>
<dbReference type="EMBL" id="GL698509">
    <property type="protein sequence ID" value="EFY88575.1"/>
    <property type="molecule type" value="Genomic_DNA"/>
</dbReference>
<feature type="transmembrane region" description="Helical" evidence="2">
    <location>
        <begin position="327"/>
        <end position="347"/>
    </location>
</feature>
<dbReference type="OrthoDB" id="2139606at2759"/>
<feature type="region of interest" description="Disordered" evidence="1">
    <location>
        <begin position="129"/>
        <end position="205"/>
    </location>
</feature>
<dbReference type="InterPro" id="IPR021100">
    <property type="entry name" value="N-glycosylation_EOS1"/>
</dbReference>
<dbReference type="PANTHER" id="PTHR28147">
    <property type="entry name" value="N-GLYCOSYLATION PROTEIN EOS1"/>
    <property type="match status" value="1"/>
</dbReference>
<feature type="transmembrane region" description="Helical" evidence="2">
    <location>
        <begin position="383"/>
        <end position="403"/>
    </location>
</feature>